<reference evidence="2 3" key="2">
    <citation type="submission" date="2017-02" db="EMBL/GenBank/DDBJ databases">
        <title>A genome survey and senescence transcriptome analysis in Lentinula edodes.</title>
        <authorList>
            <person name="Sakamoto Y."/>
            <person name="Nakade K."/>
            <person name="Sato S."/>
            <person name="Yoshida Y."/>
            <person name="Miyazaki K."/>
            <person name="Natsume S."/>
            <person name="Konno N."/>
        </authorList>
    </citation>
    <scope>NUCLEOTIDE SEQUENCE [LARGE SCALE GENOMIC DNA]</scope>
    <source>
        <strain evidence="2 3">NBRC 111202</strain>
    </source>
</reference>
<comment type="caution">
    <text evidence="2">The sequence shown here is derived from an EMBL/GenBank/DDBJ whole genome shotgun (WGS) entry which is preliminary data.</text>
</comment>
<dbReference type="Proteomes" id="UP000188533">
    <property type="component" value="Unassembled WGS sequence"/>
</dbReference>
<keyword evidence="3" id="KW-1185">Reference proteome</keyword>
<gene>
    <name evidence="2" type="ORF">LENED_001615</name>
</gene>
<sequence length="148" mass="17211">MWIPAGWLPWERPYVTWEKQTDFLGSSEYGHRTTTGLIRPHRCFCHRVLRRSLKNVIMSDHSNQRMHRKFKEIHWNNGVNDCEGYMPVWAWAFKGILSSPSISSKRTTQTTRNSTPRSSEPASTPFNLSMALGYICRQAESSDEEVMC</sequence>
<evidence type="ECO:0000313" key="3">
    <source>
        <dbReference type="Proteomes" id="UP000188533"/>
    </source>
</evidence>
<proteinExistence type="predicted"/>
<protein>
    <submittedName>
        <fullName evidence="2">Uncharacterized protein</fullName>
    </submittedName>
</protein>
<organism evidence="2 3">
    <name type="scientific">Lentinula edodes</name>
    <name type="common">Shiitake mushroom</name>
    <name type="synonym">Lentinus edodes</name>
    <dbReference type="NCBI Taxonomy" id="5353"/>
    <lineage>
        <taxon>Eukaryota</taxon>
        <taxon>Fungi</taxon>
        <taxon>Dikarya</taxon>
        <taxon>Basidiomycota</taxon>
        <taxon>Agaricomycotina</taxon>
        <taxon>Agaricomycetes</taxon>
        <taxon>Agaricomycetidae</taxon>
        <taxon>Agaricales</taxon>
        <taxon>Marasmiineae</taxon>
        <taxon>Omphalotaceae</taxon>
        <taxon>Lentinula</taxon>
    </lineage>
</organism>
<evidence type="ECO:0000256" key="1">
    <source>
        <dbReference type="SAM" id="MobiDB-lite"/>
    </source>
</evidence>
<dbReference type="EMBL" id="BDGU01000025">
    <property type="protein sequence ID" value="GAW00121.1"/>
    <property type="molecule type" value="Genomic_DNA"/>
</dbReference>
<dbReference type="AlphaFoldDB" id="A0A1Q3DYX7"/>
<name>A0A1Q3DYX7_LENED</name>
<reference evidence="2 3" key="1">
    <citation type="submission" date="2016-08" db="EMBL/GenBank/DDBJ databases">
        <authorList>
            <consortium name="Lentinula edodes genome sequencing consortium"/>
            <person name="Sakamoto Y."/>
            <person name="Nakade K."/>
            <person name="Sato S."/>
            <person name="Yoshida Y."/>
            <person name="Miyazaki K."/>
            <person name="Natsume S."/>
            <person name="Konno N."/>
        </authorList>
    </citation>
    <scope>NUCLEOTIDE SEQUENCE [LARGE SCALE GENOMIC DNA]</scope>
    <source>
        <strain evidence="2 3">NBRC 111202</strain>
    </source>
</reference>
<evidence type="ECO:0000313" key="2">
    <source>
        <dbReference type="EMBL" id="GAW00121.1"/>
    </source>
</evidence>
<accession>A0A1Q3DYX7</accession>
<feature type="region of interest" description="Disordered" evidence="1">
    <location>
        <begin position="102"/>
        <end position="125"/>
    </location>
</feature>